<proteinExistence type="predicted"/>
<evidence type="ECO:0000313" key="1">
    <source>
        <dbReference type="EMBL" id="CUU02410.1"/>
    </source>
</evidence>
<protein>
    <submittedName>
        <fullName evidence="1">Uncharacterized protein</fullName>
    </submittedName>
</protein>
<accession>A0A0S4MTW3</accession>
<evidence type="ECO:0000313" key="2">
    <source>
        <dbReference type="Proteomes" id="UP000320623"/>
    </source>
</evidence>
<organism evidence="1 2">
    <name type="scientific">Candidatus Thermokryptus mobilis</name>
    <dbReference type="NCBI Taxonomy" id="1643428"/>
    <lineage>
        <taxon>Bacteria</taxon>
        <taxon>Pseudomonadati</taxon>
        <taxon>Candidatus Kryptoniota</taxon>
        <taxon>Candidatus Thermokryptus</taxon>
    </lineage>
</organism>
<dbReference type="EMBL" id="FAOO01000003">
    <property type="protein sequence ID" value="CUU02410.1"/>
    <property type="molecule type" value="Genomic_DNA"/>
</dbReference>
<gene>
    <name evidence="1" type="ORF">JGI1_00481</name>
</gene>
<sequence length="58" mass="7193">MATIENLEQRVTKIEMFIYEIIREKFNDIDKKFEDIDKRLLLLYEKTEKDKTELIERI</sequence>
<feature type="non-terminal residue" evidence="1">
    <location>
        <position position="58"/>
    </location>
</feature>
<dbReference type="Proteomes" id="UP000320623">
    <property type="component" value="Unassembled WGS sequence"/>
</dbReference>
<keyword evidence="2" id="KW-1185">Reference proteome</keyword>
<name>A0A0S4MTW3_9BACT</name>
<dbReference type="AlphaFoldDB" id="A0A0S4MTW3"/>
<reference evidence="2" key="1">
    <citation type="submission" date="2015-11" db="EMBL/GenBank/DDBJ databases">
        <authorList>
            <person name="Varghese N."/>
        </authorList>
    </citation>
    <scope>NUCLEOTIDE SEQUENCE [LARGE SCALE GENOMIC DNA]</scope>
</reference>